<dbReference type="EMBL" id="JADLJS010000003">
    <property type="protein sequence ID" value="MBF8644661.1"/>
    <property type="molecule type" value="Genomic_DNA"/>
</dbReference>
<reference evidence="1 2" key="1">
    <citation type="submission" date="2020-10" db="EMBL/GenBank/DDBJ databases">
        <title>Genome sequences of Pseudomonas isolates.</title>
        <authorList>
            <person name="Wessels L."/>
            <person name="Reich F."/>
            <person name="Hammerl J."/>
        </authorList>
    </citation>
    <scope>NUCLEOTIDE SEQUENCE [LARGE SCALE GENOMIC DNA]</scope>
    <source>
        <strain evidence="1 2">20-MO00628-0</strain>
    </source>
</reference>
<proteinExistence type="predicted"/>
<sequence length="237" mass="26837">MNDLYSEWGRFCLRYRQVTEASDFASPRVDLPQSDGVAEFRIAANFSGGKKMIGTLFFVPYYEIDPLPITFHHNEAIASLREGYCLLVPVAFGTNCSESVWPKSMMELNIFIADSTGSPRLLEDWIVGRRRELNKLLMVVLVQDNICYGYLLGSPRDGGFTGTRVVPVFFDRLEELSFEDRVLIELELSVKHLQALIRHSRQLQPSSGDAIEDQCLRYALDELASALEMGAGRFRPT</sequence>
<organism evidence="1 2">
    <name type="scientific">Pseudomonas pudica</name>
    <dbReference type="NCBI Taxonomy" id="272772"/>
    <lineage>
        <taxon>Bacteria</taxon>
        <taxon>Pseudomonadati</taxon>
        <taxon>Pseudomonadota</taxon>
        <taxon>Gammaproteobacteria</taxon>
        <taxon>Pseudomonadales</taxon>
        <taxon>Pseudomonadaceae</taxon>
        <taxon>Pseudomonas</taxon>
    </lineage>
</organism>
<evidence type="ECO:0000313" key="1">
    <source>
        <dbReference type="EMBL" id="MBF8644661.1"/>
    </source>
</evidence>
<keyword evidence="2" id="KW-1185">Reference proteome</keyword>
<protein>
    <recommendedName>
        <fullName evidence="3">Suppressor of fused protein (SUFU)</fullName>
    </recommendedName>
</protein>
<accession>A0ABS0FWD7</accession>
<dbReference type="Proteomes" id="UP000639294">
    <property type="component" value="Unassembled WGS sequence"/>
</dbReference>
<name>A0ABS0FWD7_9PSED</name>
<dbReference type="RefSeq" id="WP_196173004.1">
    <property type="nucleotide sequence ID" value="NZ_JADLJR010000006.1"/>
</dbReference>
<comment type="caution">
    <text evidence="1">The sequence shown here is derived from an EMBL/GenBank/DDBJ whole genome shotgun (WGS) entry which is preliminary data.</text>
</comment>
<evidence type="ECO:0008006" key="3">
    <source>
        <dbReference type="Google" id="ProtNLM"/>
    </source>
</evidence>
<evidence type="ECO:0000313" key="2">
    <source>
        <dbReference type="Proteomes" id="UP000639294"/>
    </source>
</evidence>
<gene>
    <name evidence="1" type="ORF">IRZ77_03685</name>
</gene>